<keyword evidence="2" id="KW-1185">Reference proteome</keyword>
<proteinExistence type="predicted"/>
<comment type="caution">
    <text evidence="1">The sequence shown here is derived from an EMBL/GenBank/DDBJ whole genome shotgun (WGS) entry which is preliminary data.</text>
</comment>
<dbReference type="AlphaFoldDB" id="A0A9Q3D0Y1"/>
<dbReference type="EMBL" id="AVOT02012097">
    <property type="protein sequence ID" value="MBW0493500.1"/>
    <property type="molecule type" value="Genomic_DNA"/>
</dbReference>
<organism evidence="1 2">
    <name type="scientific">Austropuccinia psidii MF-1</name>
    <dbReference type="NCBI Taxonomy" id="1389203"/>
    <lineage>
        <taxon>Eukaryota</taxon>
        <taxon>Fungi</taxon>
        <taxon>Dikarya</taxon>
        <taxon>Basidiomycota</taxon>
        <taxon>Pucciniomycotina</taxon>
        <taxon>Pucciniomycetes</taxon>
        <taxon>Pucciniales</taxon>
        <taxon>Sphaerophragmiaceae</taxon>
        <taxon>Austropuccinia</taxon>
    </lineage>
</organism>
<sequence>MKGSRWILAGRDFSLRASTRKAEGESQICLIIFLWRVLCPPTSKSGDELCEKERKKLSSVAWTSAKFRINDRITKFEPQKIFSVRSVLLGVSNRVPLDPVVGTWHSPTLQESEGKASH</sequence>
<dbReference type="Proteomes" id="UP000765509">
    <property type="component" value="Unassembled WGS sequence"/>
</dbReference>
<gene>
    <name evidence="1" type="ORF">O181_033215</name>
</gene>
<evidence type="ECO:0000313" key="1">
    <source>
        <dbReference type="EMBL" id="MBW0493500.1"/>
    </source>
</evidence>
<evidence type="ECO:0000313" key="2">
    <source>
        <dbReference type="Proteomes" id="UP000765509"/>
    </source>
</evidence>
<reference evidence="1" key="1">
    <citation type="submission" date="2021-03" db="EMBL/GenBank/DDBJ databases">
        <title>Draft genome sequence of rust myrtle Austropuccinia psidii MF-1, a brazilian biotype.</title>
        <authorList>
            <person name="Quecine M.C."/>
            <person name="Pachon D.M.R."/>
            <person name="Bonatelli M.L."/>
            <person name="Correr F.H."/>
            <person name="Franceschini L.M."/>
            <person name="Leite T.F."/>
            <person name="Margarido G.R.A."/>
            <person name="Almeida C.A."/>
            <person name="Ferrarezi J.A."/>
            <person name="Labate C.A."/>
        </authorList>
    </citation>
    <scope>NUCLEOTIDE SEQUENCE</scope>
    <source>
        <strain evidence="1">MF-1</strain>
    </source>
</reference>
<accession>A0A9Q3D0Y1</accession>
<protein>
    <submittedName>
        <fullName evidence="1">Uncharacterized protein</fullName>
    </submittedName>
</protein>
<name>A0A9Q3D0Y1_9BASI</name>